<feature type="transmembrane region" description="Helical" evidence="1">
    <location>
        <begin position="60"/>
        <end position="83"/>
    </location>
</feature>
<feature type="transmembrane region" description="Helical" evidence="1">
    <location>
        <begin position="197"/>
        <end position="215"/>
    </location>
</feature>
<organism evidence="2 3">
    <name type="scientific">Companilactobacillus paralimentarius DSM 13238 = JCM 10415</name>
    <dbReference type="NCBI Taxonomy" id="1122151"/>
    <lineage>
        <taxon>Bacteria</taxon>
        <taxon>Bacillati</taxon>
        <taxon>Bacillota</taxon>
        <taxon>Bacilli</taxon>
        <taxon>Lactobacillales</taxon>
        <taxon>Lactobacillaceae</taxon>
        <taxon>Companilactobacillus</taxon>
    </lineage>
</organism>
<dbReference type="EMBL" id="AZES01000078">
    <property type="protein sequence ID" value="KRL30823.1"/>
    <property type="molecule type" value="Genomic_DNA"/>
</dbReference>
<feature type="transmembrane region" description="Helical" evidence="1">
    <location>
        <begin position="90"/>
        <end position="108"/>
    </location>
</feature>
<dbReference type="Pfam" id="PF19700">
    <property type="entry name" value="DUF6198"/>
    <property type="match status" value="1"/>
</dbReference>
<keyword evidence="1" id="KW-1133">Transmembrane helix</keyword>
<evidence type="ECO:0000256" key="1">
    <source>
        <dbReference type="SAM" id="Phobius"/>
    </source>
</evidence>
<evidence type="ECO:0000313" key="3">
    <source>
        <dbReference type="Proteomes" id="UP000051908"/>
    </source>
</evidence>
<keyword evidence="1" id="KW-0472">Membrane</keyword>
<keyword evidence="3" id="KW-1185">Reference proteome</keyword>
<comment type="caution">
    <text evidence="2">The sequence shown here is derived from an EMBL/GenBank/DDBJ whole genome shotgun (WGS) entry which is preliminary data.</text>
</comment>
<gene>
    <name evidence="2" type="ORF">FD33_GL000046</name>
</gene>
<feature type="transmembrane region" description="Helical" evidence="1">
    <location>
        <begin position="21"/>
        <end position="40"/>
    </location>
</feature>
<evidence type="ECO:0000313" key="2">
    <source>
        <dbReference type="EMBL" id="KRL30823.1"/>
    </source>
</evidence>
<reference evidence="2 3" key="1">
    <citation type="journal article" date="2015" name="Genome Announc.">
        <title>Expanding the biotechnology potential of lactobacilli through comparative genomics of 213 strains and associated genera.</title>
        <authorList>
            <person name="Sun Z."/>
            <person name="Harris H.M."/>
            <person name="McCann A."/>
            <person name="Guo C."/>
            <person name="Argimon S."/>
            <person name="Zhang W."/>
            <person name="Yang X."/>
            <person name="Jeffery I.B."/>
            <person name="Cooney J.C."/>
            <person name="Kagawa T.F."/>
            <person name="Liu W."/>
            <person name="Song Y."/>
            <person name="Salvetti E."/>
            <person name="Wrobel A."/>
            <person name="Rasinkangas P."/>
            <person name="Parkhill J."/>
            <person name="Rea M.C."/>
            <person name="O'Sullivan O."/>
            <person name="Ritari J."/>
            <person name="Douillard F.P."/>
            <person name="Paul Ross R."/>
            <person name="Yang R."/>
            <person name="Briner A.E."/>
            <person name="Felis G.E."/>
            <person name="de Vos W.M."/>
            <person name="Barrangou R."/>
            <person name="Klaenhammer T.R."/>
            <person name="Caufield P.W."/>
            <person name="Cui Y."/>
            <person name="Zhang H."/>
            <person name="O'Toole P.W."/>
        </authorList>
    </citation>
    <scope>NUCLEOTIDE SEQUENCE [LARGE SCALE GENOMIC DNA]</scope>
    <source>
        <strain evidence="2 3">DSM 13238</strain>
    </source>
</reference>
<sequence>MALSIFILGDMRLEDNSFKKRLGFLIFAIVLDAFANALMIDSNMGSAVWTASAVNISTLLHTSYGTTLFIYAVIVTIVNQLLLGKFDGHIFVSNLLFSLPFSYLVGFFSDILNPLNLNYLPIYSRFLVDLLGLIFVSMGTSIYQRCNLIQHPNDEMAYLLRFKYLHGSAGWGQLVSYTPPVIIMIICFILTGHILSVGIGTILAMFCQGIIIGISDKIVVPSLKHHYSF</sequence>
<feature type="transmembrane region" description="Helical" evidence="1">
    <location>
        <begin position="164"/>
        <end position="191"/>
    </location>
</feature>
<proteinExistence type="predicted"/>
<evidence type="ECO:0008006" key="4">
    <source>
        <dbReference type="Google" id="ProtNLM"/>
    </source>
</evidence>
<dbReference type="Proteomes" id="UP000051908">
    <property type="component" value="Unassembled WGS sequence"/>
</dbReference>
<dbReference type="PANTHER" id="PTHR40078">
    <property type="entry name" value="INTEGRAL MEMBRANE PROTEIN-RELATED"/>
    <property type="match status" value="1"/>
</dbReference>
<dbReference type="AlphaFoldDB" id="A0A0R1PEB1"/>
<dbReference type="PATRIC" id="fig|1122151.5.peg.47"/>
<dbReference type="PANTHER" id="PTHR40078:SF1">
    <property type="entry name" value="INTEGRAL MEMBRANE PROTEIN"/>
    <property type="match status" value="1"/>
</dbReference>
<name>A0A0R1PEB1_9LACO</name>
<accession>A0A0R1PEB1</accession>
<dbReference type="InterPro" id="IPR038750">
    <property type="entry name" value="YczE/YyaS-like"/>
</dbReference>
<feature type="transmembrane region" description="Helical" evidence="1">
    <location>
        <begin position="120"/>
        <end position="143"/>
    </location>
</feature>
<protein>
    <recommendedName>
        <fullName evidence="4">Integral membrane protein</fullName>
    </recommendedName>
</protein>
<keyword evidence="1" id="KW-0812">Transmembrane</keyword>